<organism evidence="3 4">
    <name type="scientific">Oleoguttula mirabilis</name>
    <dbReference type="NCBI Taxonomy" id="1507867"/>
    <lineage>
        <taxon>Eukaryota</taxon>
        <taxon>Fungi</taxon>
        <taxon>Dikarya</taxon>
        <taxon>Ascomycota</taxon>
        <taxon>Pezizomycotina</taxon>
        <taxon>Dothideomycetes</taxon>
        <taxon>Dothideomycetidae</taxon>
        <taxon>Mycosphaerellales</taxon>
        <taxon>Teratosphaeriaceae</taxon>
        <taxon>Oleoguttula</taxon>
    </lineage>
</organism>
<accession>A0AAV9JAQ3</accession>
<dbReference type="AlphaFoldDB" id="A0AAV9JAQ3"/>
<evidence type="ECO:0000313" key="4">
    <source>
        <dbReference type="Proteomes" id="UP001324427"/>
    </source>
</evidence>
<reference evidence="3 4" key="1">
    <citation type="submission" date="2021-11" db="EMBL/GenBank/DDBJ databases">
        <title>Black yeast isolated from Biological Soil Crust.</title>
        <authorList>
            <person name="Kurbessoian T."/>
        </authorList>
    </citation>
    <scope>NUCLEOTIDE SEQUENCE [LARGE SCALE GENOMIC DNA]</scope>
    <source>
        <strain evidence="3 4">CCFEE 5522</strain>
    </source>
</reference>
<feature type="compositionally biased region" description="Basic and acidic residues" evidence="1">
    <location>
        <begin position="269"/>
        <end position="280"/>
    </location>
</feature>
<feature type="compositionally biased region" description="Basic and acidic residues" evidence="1">
    <location>
        <begin position="111"/>
        <end position="123"/>
    </location>
</feature>
<protein>
    <recommendedName>
        <fullName evidence="2">Hypervirulence associated protein TUDOR domain-containing protein</fullName>
    </recommendedName>
</protein>
<feature type="domain" description="Hypervirulence associated protein TUDOR" evidence="2">
    <location>
        <begin position="119"/>
        <end position="181"/>
    </location>
</feature>
<keyword evidence="4" id="KW-1185">Reference proteome</keyword>
<proteinExistence type="predicted"/>
<feature type="compositionally biased region" description="Low complexity" evidence="1">
    <location>
        <begin position="1"/>
        <end position="24"/>
    </location>
</feature>
<dbReference type="InterPro" id="IPR021331">
    <property type="entry name" value="Hva1_TUDOR"/>
</dbReference>
<sequence length="306" mass="32902">MDEHQASQSTATAAVAAAATNGVTGEERAPLALARSTPQPLREVQLPSTSDLDQHAPQLYSPTKAEIDSHPIRQRLSVVRDDISTACGSAPEEPPITESTRQEPIASTDTMADKDIKEGDEVSWKWSGSRPGGTVDEVVEEGQASVTSKRGNEIHKNAEPDNPAVKISRSGNDVVKKASELDVEEEGDKHKEAAGEEKTVGEDEEETPEENGEAQTGDKRKADDAAEEEEEEEDEEKEEKPAAAKKQKTTAQPKANGAKAAPKKKGRPAKKETNGDSKAKKDSKKREPKKAATESGQPRRSGRNKA</sequence>
<name>A0AAV9JAQ3_9PEZI</name>
<dbReference type="EMBL" id="JAVFHQ010000044">
    <property type="protein sequence ID" value="KAK4542183.1"/>
    <property type="molecule type" value="Genomic_DNA"/>
</dbReference>
<dbReference type="Pfam" id="PF11160">
    <property type="entry name" value="Hva1_TUDOR"/>
    <property type="match status" value="1"/>
</dbReference>
<dbReference type="Proteomes" id="UP001324427">
    <property type="component" value="Unassembled WGS sequence"/>
</dbReference>
<evidence type="ECO:0000259" key="2">
    <source>
        <dbReference type="Pfam" id="PF11160"/>
    </source>
</evidence>
<feature type="region of interest" description="Disordered" evidence="1">
    <location>
        <begin position="85"/>
        <end position="306"/>
    </location>
</feature>
<feature type="compositionally biased region" description="Low complexity" evidence="1">
    <location>
        <begin position="249"/>
        <end position="260"/>
    </location>
</feature>
<gene>
    <name evidence="3" type="ORF">LTR36_007030</name>
</gene>
<evidence type="ECO:0000256" key="1">
    <source>
        <dbReference type="SAM" id="MobiDB-lite"/>
    </source>
</evidence>
<feature type="compositionally biased region" description="Basic and acidic residues" evidence="1">
    <location>
        <begin position="150"/>
        <end position="159"/>
    </location>
</feature>
<feature type="compositionally biased region" description="Basic and acidic residues" evidence="1">
    <location>
        <begin position="187"/>
        <end position="201"/>
    </location>
</feature>
<feature type="region of interest" description="Disordered" evidence="1">
    <location>
        <begin position="1"/>
        <end position="56"/>
    </location>
</feature>
<feature type="compositionally biased region" description="Acidic residues" evidence="1">
    <location>
        <begin position="225"/>
        <end position="237"/>
    </location>
</feature>
<evidence type="ECO:0000313" key="3">
    <source>
        <dbReference type="EMBL" id="KAK4542183.1"/>
    </source>
</evidence>
<comment type="caution">
    <text evidence="3">The sequence shown here is derived from an EMBL/GenBank/DDBJ whole genome shotgun (WGS) entry which is preliminary data.</text>
</comment>
<feature type="compositionally biased region" description="Acidic residues" evidence="1">
    <location>
        <begin position="202"/>
        <end position="212"/>
    </location>
</feature>